<organism evidence="6 7">
    <name type="scientific">Flammeovirga aprica JL-4</name>
    <dbReference type="NCBI Taxonomy" id="694437"/>
    <lineage>
        <taxon>Bacteria</taxon>
        <taxon>Pseudomonadati</taxon>
        <taxon>Bacteroidota</taxon>
        <taxon>Cytophagia</taxon>
        <taxon>Cytophagales</taxon>
        <taxon>Flammeovirgaceae</taxon>
        <taxon>Flammeovirga</taxon>
    </lineage>
</organism>
<evidence type="ECO:0000256" key="2">
    <source>
        <dbReference type="ARBA" id="ARBA00022723"/>
    </source>
</evidence>
<dbReference type="SMART" id="SM00736">
    <property type="entry name" value="CADG"/>
    <property type="match status" value="1"/>
</dbReference>
<dbReference type="SUPFAM" id="SSF49313">
    <property type="entry name" value="Cadherin-like"/>
    <property type="match status" value="1"/>
</dbReference>
<dbReference type="Gene3D" id="2.60.40.10">
    <property type="entry name" value="Immunoglobulins"/>
    <property type="match status" value="1"/>
</dbReference>
<keyword evidence="2" id="KW-0479">Metal-binding</keyword>
<proteinExistence type="inferred from homology"/>
<dbReference type="SUPFAM" id="SSF53649">
    <property type="entry name" value="Alkaline phosphatase-like"/>
    <property type="match status" value="1"/>
</dbReference>
<dbReference type="GO" id="GO:0005509">
    <property type="term" value="F:calcium ion binding"/>
    <property type="evidence" value="ECO:0007669"/>
    <property type="project" value="InterPro"/>
</dbReference>
<gene>
    <name evidence="6" type="ORF">HHU12_33390</name>
</gene>
<evidence type="ECO:0000259" key="5">
    <source>
        <dbReference type="SMART" id="SM00736"/>
    </source>
</evidence>
<dbReference type="InterPro" id="IPR013783">
    <property type="entry name" value="Ig-like_fold"/>
</dbReference>
<evidence type="ECO:0000313" key="7">
    <source>
        <dbReference type="Proteomes" id="UP000576082"/>
    </source>
</evidence>
<sequence>MNYKTIPILLLSLTLLTNNLFSQEKPNIIFILMDDLGYGHFAVNNDTLEVEDFDPYFVELVDKLEGYSKEDALAFSKRAIPTISKLANEGIVFNNAYATSNLCSPSRMGIATGILQNRFGVHVNADKNVGIPQGAHLAEKIHGLGYKTAHIGKWHLGPNDPNAKVGKKGSVTDELHPLNNGFDYYYGYNHWGSQFYNSDLVFENYEHAGIQTEYNTDTFTDKALDFMMKYIDDEMPFYVQLHYHAVHDSLEPKAPAKYFDKFDSDYYDLNNFYAHLNGVDENIKRIVDYLESKGELENTLILFSSDNGAQAGGSYNGAKIGSPLPANAPYIGTKGTMHQGGVRVPLFVYWKNGITAPHTSEHLVSTMDIIPTSIAAAGGTVPTGIDGKSLLPIFIDQNAPEVRDYLLFAGRHAGSWGHLINKTFHTKPNTEKNASPPAWAVMKEQYMLRFTGEMSPNYHRDYPSGRKPVFELFDVKSDPKETKDLSALFPELVIELGEIFCEELKTFATPDGWGNDNWNEIKSSLTSDLKVLHPIEDITVEGNTKFNFTIPIDTFVHQYCDDVTYVASQSDGNPLPDWITFDAEKRTFVGTSPSKSDELIIKLTAQNNNLQEVSDVFQFTIKGEDEITTITSFDFKIFPNPTNHSLYLQFDKNSIFTPLHYSILDLNGKSFGEGEVSHGTIDVAPLENGFYLLVLIKEGQKMVYKFIGI</sequence>
<dbReference type="InterPro" id="IPR000917">
    <property type="entry name" value="Sulfatase_N"/>
</dbReference>
<dbReference type="InterPro" id="IPR015919">
    <property type="entry name" value="Cadherin-like_sf"/>
</dbReference>
<dbReference type="Pfam" id="PF00884">
    <property type="entry name" value="Sulfatase"/>
    <property type="match status" value="1"/>
</dbReference>
<dbReference type="RefSeq" id="WP_169661057.1">
    <property type="nucleotide sequence ID" value="NZ_JABANE010000237.1"/>
</dbReference>
<dbReference type="Gene3D" id="3.40.720.10">
    <property type="entry name" value="Alkaline Phosphatase, subunit A"/>
    <property type="match status" value="1"/>
</dbReference>
<keyword evidence="7" id="KW-1185">Reference proteome</keyword>
<dbReference type="PANTHER" id="PTHR42693">
    <property type="entry name" value="ARYLSULFATASE FAMILY MEMBER"/>
    <property type="match status" value="1"/>
</dbReference>
<dbReference type="NCBIfam" id="TIGR04183">
    <property type="entry name" value="Por_Secre_tail"/>
    <property type="match status" value="1"/>
</dbReference>
<dbReference type="Proteomes" id="UP000576082">
    <property type="component" value="Unassembled WGS sequence"/>
</dbReference>
<dbReference type="InterPro" id="IPR026444">
    <property type="entry name" value="Secre_tail"/>
</dbReference>
<comment type="similarity">
    <text evidence="1">Belongs to the sulfatase family.</text>
</comment>
<feature type="domain" description="Dystroglycan-type cadherin-like" evidence="5">
    <location>
        <begin position="530"/>
        <end position="628"/>
    </location>
</feature>
<evidence type="ECO:0000256" key="3">
    <source>
        <dbReference type="ARBA" id="ARBA00022801"/>
    </source>
</evidence>
<dbReference type="GO" id="GO:0004065">
    <property type="term" value="F:arylsulfatase activity"/>
    <property type="evidence" value="ECO:0007669"/>
    <property type="project" value="TreeGrafter"/>
</dbReference>
<evidence type="ECO:0000313" key="6">
    <source>
        <dbReference type="EMBL" id="NME72900.1"/>
    </source>
</evidence>
<dbReference type="InterPro" id="IPR006644">
    <property type="entry name" value="Cadg"/>
</dbReference>
<dbReference type="InterPro" id="IPR050738">
    <property type="entry name" value="Sulfatase"/>
</dbReference>
<evidence type="ECO:0000256" key="4">
    <source>
        <dbReference type="ARBA" id="ARBA00022837"/>
    </source>
</evidence>
<reference evidence="6 7" key="1">
    <citation type="submission" date="2020-04" db="EMBL/GenBank/DDBJ databases">
        <title>Flammeovirga sp. SR4, a novel species isolated from seawater.</title>
        <authorList>
            <person name="Wang X."/>
        </authorList>
    </citation>
    <scope>NUCLEOTIDE SEQUENCE [LARGE SCALE GENOMIC DNA]</scope>
    <source>
        <strain evidence="6 7">ATCC 23126</strain>
    </source>
</reference>
<keyword evidence="6" id="KW-0808">Transferase</keyword>
<dbReference type="InterPro" id="IPR024607">
    <property type="entry name" value="Sulfatase_CS"/>
</dbReference>
<accession>A0A7X9S1Y4</accession>
<protein>
    <submittedName>
        <fullName evidence="6">Sulfatase-like hydrolase/transferase</fullName>
    </submittedName>
</protein>
<name>A0A7X9S1Y4_9BACT</name>
<dbReference type="PROSITE" id="PS00149">
    <property type="entry name" value="SULFATASE_2"/>
    <property type="match status" value="1"/>
</dbReference>
<evidence type="ECO:0000256" key="1">
    <source>
        <dbReference type="ARBA" id="ARBA00008779"/>
    </source>
</evidence>
<dbReference type="GO" id="GO:0016740">
    <property type="term" value="F:transferase activity"/>
    <property type="evidence" value="ECO:0007669"/>
    <property type="project" value="UniProtKB-KW"/>
</dbReference>
<dbReference type="GO" id="GO:0016020">
    <property type="term" value="C:membrane"/>
    <property type="evidence" value="ECO:0007669"/>
    <property type="project" value="InterPro"/>
</dbReference>
<dbReference type="Pfam" id="PF18962">
    <property type="entry name" value="Por_Secre_tail"/>
    <property type="match status" value="1"/>
</dbReference>
<dbReference type="Gene3D" id="3.30.1120.10">
    <property type="match status" value="1"/>
</dbReference>
<dbReference type="AlphaFoldDB" id="A0A7X9S1Y4"/>
<dbReference type="PANTHER" id="PTHR42693:SF53">
    <property type="entry name" value="ENDO-4-O-SULFATASE"/>
    <property type="match status" value="1"/>
</dbReference>
<comment type="caution">
    <text evidence="6">The sequence shown here is derived from an EMBL/GenBank/DDBJ whole genome shotgun (WGS) entry which is preliminary data.</text>
</comment>
<dbReference type="EMBL" id="JABANE010000237">
    <property type="protein sequence ID" value="NME72900.1"/>
    <property type="molecule type" value="Genomic_DNA"/>
</dbReference>
<keyword evidence="4" id="KW-0106">Calcium</keyword>
<dbReference type="InterPro" id="IPR017850">
    <property type="entry name" value="Alkaline_phosphatase_core_sf"/>
</dbReference>
<keyword evidence="3 6" id="KW-0378">Hydrolase</keyword>
<dbReference type="Pfam" id="PF05345">
    <property type="entry name" value="He_PIG"/>
    <property type="match status" value="1"/>
</dbReference>